<dbReference type="PANTHER" id="PTHR32479:SF17">
    <property type="entry name" value="GLYCOLATE OXIDASE IRON-SULFUR SUBUNIT"/>
    <property type="match status" value="1"/>
</dbReference>
<evidence type="ECO:0000256" key="5">
    <source>
        <dbReference type="ARBA" id="ARBA00023014"/>
    </source>
</evidence>
<dbReference type="RefSeq" id="WP_128944074.1">
    <property type="nucleotide sequence ID" value="NZ_LBJM01000016.1"/>
</dbReference>
<comment type="catalytic activity">
    <reaction evidence="6">
        <text>(R)-lactate + A = pyruvate + AH2</text>
        <dbReference type="Rhea" id="RHEA:15089"/>
        <dbReference type="ChEBI" id="CHEBI:13193"/>
        <dbReference type="ChEBI" id="CHEBI:15361"/>
        <dbReference type="ChEBI" id="CHEBI:16004"/>
        <dbReference type="ChEBI" id="CHEBI:17499"/>
    </reaction>
</comment>
<dbReference type="PANTHER" id="PTHR32479">
    <property type="entry name" value="GLYCOLATE OXIDASE IRON-SULFUR SUBUNIT"/>
    <property type="match status" value="1"/>
</dbReference>
<evidence type="ECO:0000256" key="3">
    <source>
        <dbReference type="ARBA" id="ARBA00022737"/>
    </source>
</evidence>
<dbReference type="Pfam" id="PF13183">
    <property type="entry name" value="Fer4_8"/>
    <property type="match status" value="1"/>
</dbReference>
<comment type="caution">
    <text evidence="8">The sequence shown here is derived from an EMBL/GenBank/DDBJ whole genome shotgun (WGS) entry which is preliminary data.</text>
</comment>
<feature type="domain" description="4Fe-4S ferredoxin-type" evidence="7">
    <location>
        <begin position="66"/>
        <end position="96"/>
    </location>
</feature>
<keyword evidence="5 6" id="KW-0411">Iron-sulfur</keyword>
<keyword evidence="6" id="KW-0813">Transport</keyword>
<keyword evidence="6" id="KW-0249">Electron transport</keyword>
<dbReference type="EMBL" id="LBJM01000016">
    <property type="protein sequence ID" value="RXH41518.1"/>
    <property type="molecule type" value="Genomic_DNA"/>
</dbReference>
<dbReference type="PIRSF" id="PIRSF000139">
    <property type="entry name" value="Glc_ox_4Fe-4S"/>
    <property type="match status" value="1"/>
</dbReference>
<accession>A0A4Q0SS33</accession>
<dbReference type="Gene3D" id="1.10.1060.10">
    <property type="entry name" value="Alpha-helical ferredoxin"/>
    <property type="match status" value="1"/>
</dbReference>
<evidence type="ECO:0000256" key="6">
    <source>
        <dbReference type="PIRNR" id="PIRNR000139"/>
    </source>
</evidence>
<evidence type="ECO:0000256" key="1">
    <source>
        <dbReference type="ARBA" id="ARBA00022485"/>
    </source>
</evidence>
<sequence length="453" mass="49624">MQTTFTAEQLQNPATEASEKILRSCVHCGFCTATCPTYLLLGDELDSPRGRIYQIKDMLEGSKPATTPVVKHIDRCLSCLSCMTTCPSGVHYMHLVDHARAYIEQTYRRPFHDRLVRAMLAMILPYPRRFRAAITAAQIGRPLKYVLAGLPHVGDRLAAMLDLAPARVPFRSATQKPGVFPAMGEKRGRVAILSGCAQLVLRPDFNEAAVRLLTRHGIEVVQARGEGCCGALVHHLGRERDSHEFARRNIDAWIAEMDGEGLDAIIITASGCGTTIKDYGFMLREDPAYADKARRVSAIARDITEFLWPMKLDFSPRARDLVVAYHSACSMQHGQKITEEPKALLKQAGFAVKDIPEGHICCGSAGTYNILQPEIAKQLRARKVANIRRVKADLIATGNIGCITQIGDGADIPIVHTIQLLDWATGGPAPKSLRSGARSNNCVSGCGECEIAR</sequence>
<dbReference type="InterPro" id="IPR017900">
    <property type="entry name" value="4Fe4S_Fe_S_CS"/>
</dbReference>
<dbReference type="GO" id="GO:0051539">
    <property type="term" value="F:4 iron, 4 sulfur cluster binding"/>
    <property type="evidence" value="ECO:0007669"/>
    <property type="project" value="UniProtKB-UniRule"/>
</dbReference>
<organism evidence="8 9">
    <name type="scientific">Bradyrhizobium zhanjiangense</name>
    <dbReference type="NCBI Taxonomy" id="1325107"/>
    <lineage>
        <taxon>Bacteria</taxon>
        <taxon>Pseudomonadati</taxon>
        <taxon>Pseudomonadota</taxon>
        <taxon>Alphaproteobacteria</taxon>
        <taxon>Hyphomicrobiales</taxon>
        <taxon>Nitrobacteraceae</taxon>
        <taxon>Bradyrhizobium</taxon>
    </lineage>
</organism>
<keyword evidence="2 6" id="KW-0479">Metal-binding</keyword>
<dbReference type="PROSITE" id="PS51379">
    <property type="entry name" value="4FE4S_FER_2"/>
    <property type="match status" value="2"/>
</dbReference>
<proteinExistence type="predicted"/>
<dbReference type="SUPFAM" id="SSF46548">
    <property type="entry name" value="alpha-helical ferredoxin"/>
    <property type="match status" value="1"/>
</dbReference>
<gene>
    <name evidence="8" type="ORF">XH94_07915</name>
</gene>
<dbReference type="Proteomes" id="UP000290565">
    <property type="component" value="Unassembled WGS sequence"/>
</dbReference>
<dbReference type="GO" id="GO:0019154">
    <property type="term" value="F:glycolate dehydrogenase activity"/>
    <property type="evidence" value="ECO:0007669"/>
    <property type="project" value="UniProtKB-EC"/>
</dbReference>
<dbReference type="GO" id="GO:0046872">
    <property type="term" value="F:metal ion binding"/>
    <property type="evidence" value="ECO:0007669"/>
    <property type="project" value="UniProtKB-UniRule"/>
</dbReference>
<dbReference type="AlphaFoldDB" id="A0A4Q0SS33"/>
<dbReference type="InterPro" id="IPR012257">
    <property type="entry name" value="Glc_ox_4Fe-4S"/>
</dbReference>
<dbReference type="PROSITE" id="PS00198">
    <property type="entry name" value="4FE4S_FER_1"/>
    <property type="match status" value="1"/>
</dbReference>
<evidence type="ECO:0000259" key="7">
    <source>
        <dbReference type="PROSITE" id="PS51379"/>
    </source>
</evidence>
<evidence type="ECO:0000256" key="4">
    <source>
        <dbReference type="ARBA" id="ARBA00023004"/>
    </source>
</evidence>
<comment type="cofactor">
    <cofactor evidence="6">
        <name>[4Fe-4S] cluster</name>
        <dbReference type="ChEBI" id="CHEBI:49883"/>
    </cofactor>
    <text evidence="6">Binds 2 [4Fe-4S] clusters.</text>
</comment>
<evidence type="ECO:0000313" key="9">
    <source>
        <dbReference type="Proteomes" id="UP000290565"/>
    </source>
</evidence>
<comment type="function">
    <text evidence="6">Component of a complex that catalyzes the oxidation of glycolate to glyoxylate.</text>
</comment>
<dbReference type="EC" id="1.1.99.14" evidence="6"/>
<keyword evidence="4 6" id="KW-0408">Iron</keyword>
<evidence type="ECO:0000313" key="8">
    <source>
        <dbReference type="EMBL" id="RXH41518.1"/>
    </source>
</evidence>
<dbReference type="FunFam" id="1.10.1060.10:FF:000012">
    <property type="entry name" value="Glycolate oxidase iron-sulfur subunit"/>
    <property type="match status" value="1"/>
</dbReference>
<keyword evidence="1 6" id="KW-0004">4Fe-4S</keyword>
<dbReference type="InterPro" id="IPR017896">
    <property type="entry name" value="4Fe4S_Fe-S-bd"/>
</dbReference>
<keyword evidence="3" id="KW-0677">Repeat</keyword>
<evidence type="ECO:0000256" key="2">
    <source>
        <dbReference type="ARBA" id="ARBA00022723"/>
    </source>
</evidence>
<dbReference type="Pfam" id="PF02754">
    <property type="entry name" value="CCG"/>
    <property type="match status" value="2"/>
</dbReference>
<dbReference type="InterPro" id="IPR009051">
    <property type="entry name" value="Helical_ferredxn"/>
</dbReference>
<name>A0A4Q0SS33_9BRAD</name>
<dbReference type="NCBIfam" id="NF008434">
    <property type="entry name" value="PRK11274.1"/>
    <property type="match status" value="1"/>
</dbReference>
<feature type="domain" description="4Fe-4S ferredoxin-type" evidence="7">
    <location>
        <begin position="16"/>
        <end position="45"/>
    </location>
</feature>
<protein>
    <recommendedName>
        <fullName evidence="6">Glycolate oxidase iron-sulfur subunit</fullName>
        <ecNumber evidence="6">1.1.99.14</ecNumber>
    </recommendedName>
</protein>
<reference evidence="8 9" key="1">
    <citation type="submission" date="2015-04" db="EMBL/GenBank/DDBJ databases">
        <title>Comparative genomics of rhizobia nodulating Arachis hypogaea in China.</title>
        <authorList>
            <person name="Li Y."/>
        </authorList>
    </citation>
    <scope>NUCLEOTIDE SEQUENCE [LARGE SCALE GENOMIC DNA]</scope>
    <source>
        <strain evidence="8 9">CCBAU 51787</strain>
    </source>
</reference>
<comment type="catalytic activity">
    <reaction evidence="6">
        <text>glycolate + A = glyoxylate + AH2</text>
        <dbReference type="Rhea" id="RHEA:21264"/>
        <dbReference type="ChEBI" id="CHEBI:13193"/>
        <dbReference type="ChEBI" id="CHEBI:17499"/>
        <dbReference type="ChEBI" id="CHEBI:29805"/>
        <dbReference type="ChEBI" id="CHEBI:36655"/>
        <dbReference type="EC" id="1.1.99.14"/>
    </reaction>
</comment>
<dbReference type="InterPro" id="IPR004017">
    <property type="entry name" value="Cys_rich_dom"/>
</dbReference>